<keyword evidence="8" id="KW-1185">Reference proteome</keyword>
<dbReference type="Proteomes" id="UP000664132">
    <property type="component" value="Unassembled WGS sequence"/>
</dbReference>
<sequence>MVLTDVLSLCLRIGELAFTSVVAGLNGEYLHQTRHSSANSRKRFIYVEVIAALGILFSLLFLLPFASSFLHWPIDLFLFVGTMVAFGLLAHYDKQCGSVWNWRGITNGGACDKFKATIAFLFLASIFFLASAILGWWVSRKGRRTARVDAAHSSHGRRKWYRRY</sequence>
<evidence type="ECO:0000256" key="5">
    <source>
        <dbReference type="SAM" id="Phobius"/>
    </source>
</evidence>
<dbReference type="InterPro" id="IPR008253">
    <property type="entry name" value="Marvel"/>
</dbReference>
<evidence type="ECO:0000313" key="7">
    <source>
        <dbReference type="EMBL" id="KAG4416785.1"/>
    </source>
</evidence>
<feature type="domain" description="MARVEL" evidence="6">
    <location>
        <begin position="8"/>
        <end position="134"/>
    </location>
</feature>
<name>A0A8H7W4E1_9HELO</name>
<comment type="caution">
    <text evidence="7">The sequence shown here is derived from an EMBL/GenBank/DDBJ whole genome shotgun (WGS) entry which is preliminary data.</text>
</comment>
<evidence type="ECO:0000259" key="6">
    <source>
        <dbReference type="Pfam" id="PF01284"/>
    </source>
</evidence>
<dbReference type="PANTHER" id="PTHR39608:SF1">
    <property type="entry name" value="INTEGRAL MEMBRANE PROTEIN (AFU_ORTHOLOGUE AFUA_5G08640)"/>
    <property type="match status" value="1"/>
</dbReference>
<evidence type="ECO:0000256" key="1">
    <source>
        <dbReference type="ARBA" id="ARBA00004141"/>
    </source>
</evidence>
<dbReference type="Pfam" id="PF01284">
    <property type="entry name" value="MARVEL"/>
    <property type="match status" value="1"/>
</dbReference>
<comment type="subcellular location">
    <subcellularLocation>
        <location evidence="1">Membrane</location>
        <topology evidence="1">Multi-pass membrane protein</topology>
    </subcellularLocation>
</comment>
<keyword evidence="3 5" id="KW-1133">Transmembrane helix</keyword>
<evidence type="ECO:0000256" key="4">
    <source>
        <dbReference type="ARBA" id="ARBA00023136"/>
    </source>
</evidence>
<keyword evidence="2 5" id="KW-0812">Transmembrane</keyword>
<feature type="transmembrane region" description="Helical" evidence="5">
    <location>
        <begin position="114"/>
        <end position="138"/>
    </location>
</feature>
<dbReference type="PANTHER" id="PTHR39608">
    <property type="entry name" value="INTEGRAL MEMBRANE PROTEIN (AFU_ORTHOLOGUE AFUA_5G08640)"/>
    <property type="match status" value="1"/>
</dbReference>
<proteinExistence type="predicted"/>
<gene>
    <name evidence="7" type="ORF">IFR04_010114</name>
</gene>
<reference evidence="7" key="1">
    <citation type="submission" date="2021-02" db="EMBL/GenBank/DDBJ databases">
        <title>Genome sequence Cadophora malorum strain M34.</title>
        <authorList>
            <person name="Stefanovic E."/>
            <person name="Vu D."/>
            <person name="Scully C."/>
            <person name="Dijksterhuis J."/>
            <person name="Roader J."/>
            <person name="Houbraken J."/>
        </authorList>
    </citation>
    <scope>NUCLEOTIDE SEQUENCE</scope>
    <source>
        <strain evidence="7">M34</strain>
    </source>
</reference>
<dbReference type="GO" id="GO:0016020">
    <property type="term" value="C:membrane"/>
    <property type="evidence" value="ECO:0007669"/>
    <property type="project" value="UniProtKB-SubCell"/>
</dbReference>
<evidence type="ECO:0000256" key="2">
    <source>
        <dbReference type="ARBA" id="ARBA00022692"/>
    </source>
</evidence>
<dbReference type="EMBL" id="JAFJYH010000175">
    <property type="protein sequence ID" value="KAG4416785.1"/>
    <property type="molecule type" value="Genomic_DNA"/>
</dbReference>
<accession>A0A8H7W4E1</accession>
<protein>
    <recommendedName>
        <fullName evidence="6">MARVEL domain-containing protein</fullName>
    </recommendedName>
</protein>
<evidence type="ECO:0000256" key="3">
    <source>
        <dbReference type="ARBA" id="ARBA00022989"/>
    </source>
</evidence>
<feature type="transmembrane region" description="Helical" evidence="5">
    <location>
        <begin position="45"/>
        <end position="66"/>
    </location>
</feature>
<organism evidence="7 8">
    <name type="scientific">Cadophora malorum</name>
    <dbReference type="NCBI Taxonomy" id="108018"/>
    <lineage>
        <taxon>Eukaryota</taxon>
        <taxon>Fungi</taxon>
        <taxon>Dikarya</taxon>
        <taxon>Ascomycota</taxon>
        <taxon>Pezizomycotina</taxon>
        <taxon>Leotiomycetes</taxon>
        <taxon>Helotiales</taxon>
        <taxon>Ploettnerulaceae</taxon>
        <taxon>Cadophora</taxon>
    </lineage>
</organism>
<evidence type="ECO:0000313" key="8">
    <source>
        <dbReference type="Proteomes" id="UP000664132"/>
    </source>
</evidence>
<dbReference type="OrthoDB" id="4074965at2759"/>
<dbReference type="AlphaFoldDB" id="A0A8H7W4E1"/>
<keyword evidence="4 5" id="KW-0472">Membrane</keyword>